<organism evidence="2 3">
    <name type="scientific">Melghirimyces algeriensis</name>
    <dbReference type="NCBI Taxonomy" id="910412"/>
    <lineage>
        <taxon>Bacteria</taxon>
        <taxon>Bacillati</taxon>
        <taxon>Bacillota</taxon>
        <taxon>Bacilli</taxon>
        <taxon>Bacillales</taxon>
        <taxon>Thermoactinomycetaceae</taxon>
        <taxon>Melghirimyces</taxon>
    </lineage>
</organism>
<dbReference type="PANTHER" id="PTHR21666">
    <property type="entry name" value="PEPTIDASE-RELATED"/>
    <property type="match status" value="1"/>
</dbReference>
<evidence type="ECO:0000313" key="3">
    <source>
        <dbReference type="Proteomes" id="UP000315636"/>
    </source>
</evidence>
<feature type="domain" description="M23ase beta-sheet core" evidence="1">
    <location>
        <begin position="156"/>
        <end position="256"/>
    </location>
</feature>
<dbReference type="Pfam" id="PF01551">
    <property type="entry name" value="Peptidase_M23"/>
    <property type="match status" value="1"/>
</dbReference>
<evidence type="ECO:0000313" key="2">
    <source>
        <dbReference type="EMBL" id="SMO89274.1"/>
    </source>
</evidence>
<proteinExistence type="predicted"/>
<evidence type="ECO:0000259" key="1">
    <source>
        <dbReference type="Pfam" id="PF01551"/>
    </source>
</evidence>
<accession>A0A521EZA3</accession>
<keyword evidence="2" id="KW-0378">Hydrolase</keyword>
<dbReference type="SUPFAM" id="SSF51261">
    <property type="entry name" value="Duplicated hybrid motif"/>
    <property type="match status" value="1"/>
</dbReference>
<dbReference type="Gene3D" id="2.70.70.10">
    <property type="entry name" value="Glucose Permease (Domain IIA)"/>
    <property type="match status" value="1"/>
</dbReference>
<dbReference type="InterPro" id="IPR011055">
    <property type="entry name" value="Dup_hybrid_motif"/>
</dbReference>
<dbReference type="AlphaFoldDB" id="A0A521EZA3"/>
<name>A0A521EZA3_9BACL</name>
<sequence length="278" mass="30842">MMRWILGILLVAALAVVGVWVYDQTRTVEIPEMKIPGRLAPAYVEIAETTGVPWSYLAAADEVDKGYKEVTPETIRKRAKRIQQISDLDRPGDQGAQKAIRQLFSKQKAEDILKLAESYAWAAAILEDATFPFSSNANVSYGDTWGASRSYGGDRTHEGTDIMAEKGTPIRSVSDGRVVSKGWNELGGWRLTVLDTDHPQISVYYAHLSKYKEGIDVGSKVKKGEVIGYVGDSGYGPEGTTGKFDPHLHLGIYVRESMLSFQREAINPYPLLKAWEEK</sequence>
<dbReference type="InterPro" id="IPR050570">
    <property type="entry name" value="Cell_wall_metabolism_enzyme"/>
</dbReference>
<dbReference type="PANTHER" id="PTHR21666:SF270">
    <property type="entry name" value="MUREIN HYDROLASE ACTIVATOR ENVC"/>
    <property type="match status" value="1"/>
</dbReference>
<reference evidence="2 3" key="1">
    <citation type="submission" date="2017-05" db="EMBL/GenBank/DDBJ databases">
        <authorList>
            <person name="Varghese N."/>
            <person name="Submissions S."/>
        </authorList>
    </citation>
    <scope>NUCLEOTIDE SEQUENCE [LARGE SCALE GENOMIC DNA]</scope>
    <source>
        <strain evidence="2 3">DSM 45474</strain>
    </source>
</reference>
<dbReference type="InterPro" id="IPR016047">
    <property type="entry name" value="M23ase_b-sheet_dom"/>
</dbReference>
<dbReference type="Proteomes" id="UP000315636">
    <property type="component" value="Unassembled WGS sequence"/>
</dbReference>
<keyword evidence="3" id="KW-1185">Reference proteome</keyword>
<dbReference type="EMBL" id="FXTI01000011">
    <property type="protein sequence ID" value="SMO89274.1"/>
    <property type="molecule type" value="Genomic_DNA"/>
</dbReference>
<dbReference type="GO" id="GO:0004222">
    <property type="term" value="F:metalloendopeptidase activity"/>
    <property type="evidence" value="ECO:0007669"/>
    <property type="project" value="TreeGrafter"/>
</dbReference>
<protein>
    <submittedName>
        <fullName evidence="2">Murein DD-endopeptidase MepM and murein hydrolase activator NlpD, contain LysM domain</fullName>
    </submittedName>
</protein>
<gene>
    <name evidence="2" type="ORF">SAMN06264849_111100</name>
</gene>
<dbReference type="CDD" id="cd12797">
    <property type="entry name" value="M23_peptidase"/>
    <property type="match status" value="1"/>
</dbReference>